<dbReference type="Proteomes" id="UP000001511">
    <property type="component" value="Chromosome"/>
</dbReference>
<protein>
    <submittedName>
        <fullName evidence="2">Transposase IS200-family protein</fullName>
    </submittedName>
</protein>
<accession>D7DVW6</accession>
<dbReference type="SUPFAM" id="SSF143422">
    <property type="entry name" value="Transposase IS200-like"/>
    <property type="match status" value="1"/>
</dbReference>
<dbReference type="AlphaFoldDB" id="D7DVW6"/>
<dbReference type="Gene3D" id="3.30.70.1290">
    <property type="entry name" value="Transposase IS200-like"/>
    <property type="match status" value="1"/>
</dbReference>
<dbReference type="PANTHER" id="PTHR33360:SF2">
    <property type="entry name" value="TRANSPOSASE FOR INSERTION SEQUENCE ELEMENT IS200"/>
    <property type="match status" value="1"/>
</dbReference>
<reference evidence="2 3" key="1">
    <citation type="journal article" date="2010" name="PLoS ONE">
        <title>Genome erosion in a nitrogen-fixing vertically transmitted endosymbiotic multicellular cyanobacterium.</title>
        <authorList>
            <person name="Ran L."/>
            <person name="Larsson J."/>
            <person name="Vigil-Stenman T."/>
            <person name="Nylander J.A."/>
            <person name="Ininbergs K."/>
            <person name="Zheng W.W."/>
            <person name="Lapidus A."/>
            <person name="Lowry S."/>
            <person name="Haselkorn R."/>
            <person name="Bergman B."/>
        </authorList>
    </citation>
    <scope>NUCLEOTIDE SEQUENCE [LARGE SCALE GENOMIC DNA]</scope>
    <source>
        <strain evidence="2 3">0708</strain>
    </source>
</reference>
<dbReference type="GO" id="GO:0004803">
    <property type="term" value="F:transposase activity"/>
    <property type="evidence" value="ECO:0007669"/>
    <property type="project" value="InterPro"/>
</dbReference>
<dbReference type="STRING" id="551115.Aazo_1878"/>
<organism evidence="2 3">
    <name type="scientific">Nostoc azollae (strain 0708)</name>
    <name type="common">Anabaena azollae (strain 0708)</name>
    <dbReference type="NCBI Taxonomy" id="551115"/>
    <lineage>
        <taxon>Bacteria</taxon>
        <taxon>Bacillati</taxon>
        <taxon>Cyanobacteriota</taxon>
        <taxon>Cyanophyceae</taxon>
        <taxon>Nostocales</taxon>
        <taxon>Nostocaceae</taxon>
        <taxon>Trichormus</taxon>
    </lineage>
</organism>
<proteinExistence type="predicted"/>
<dbReference type="EMBL" id="CP002059">
    <property type="protein sequence ID" value="ADI63975.1"/>
    <property type="molecule type" value="Genomic_DNA"/>
</dbReference>
<sequence length="117" mass="13830">MWCPKYRRQVLFQGVDVRLKEIKIEVANEFNSEIVEMEVMPDHLQLLIDVDPQFGIAKVIRYMKGRSSRYVRQEFPWLKSLLPKLWTNSYFVSTVGGAPISVIKKYIENQKLRIKNV</sequence>
<gene>
    <name evidence="2" type="ordered locus">Aazo_1878</name>
</gene>
<dbReference type="SMART" id="SM01321">
    <property type="entry name" value="Y1_Tnp"/>
    <property type="match status" value="1"/>
</dbReference>
<dbReference type="NCBIfam" id="NF033573">
    <property type="entry name" value="transpos_IS200"/>
    <property type="match status" value="1"/>
</dbReference>
<dbReference type="Pfam" id="PF01797">
    <property type="entry name" value="Y1_Tnp"/>
    <property type="match status" value="1"/>
</dbReference>
<dbReference type="GO" id="GO:0003677">
    <property type="term" value="F:DNA binding"/>
    <property type="evidence" value="ECO:0007669"/>
    <property type="project" value="InterPro"/>
</dbReference>
<dbReference type="InterPro" id="IPR036515">
    <property type="entry name" value="Transposase_17_sf"/>
</dbReference>
<name>D7DVW6_NOSA0</name>
<evidence type="ECO:0000313" key="3">
    <source>
        <dbReference type="Proteomes" id="UP000001511"/>
    </source>
</evidence>
<dbReference type="InterPro" id="IPR002686">
    <property type="entry name" value="Transposase_17"/>
</dbReference>
<dbReference type="PANTHER" id="PTHR33360">
    <property type="entry name" value="TRANSPOSASE FOR INSERTION SEQUENCE ELEMENT IS200"/>
    <property type="match status" value="1"/>
</dbReference>
<evidence type="ECO:0000259" key="1">
    <source>
        <dbReference type="SMART" id="SM01321"/>
    </source>
</evidence>
<dbReference type="KEGG" id="naz:Aazo_1878"/>
<dbReference type="GO" id="GO:0006313">
    <property type="term" value="P:DNA transposition"/>
    <property type="evidence" value="ECO:0007669"/>
    <property type="project" value="InterPro"/>
</dbReference>
<evidence type="ECO:0000313" key="2">
    <source>
        <dbReference type="EMBL" id="ADI63975.1"/>
    </source>
</evidence>
<dbReference type="eggNOG" id="COG1943">
    <property type="taxonomic scope" value="Bacteria"/>
</dbReference>
<dbReference type="HOGENOM" id="CLU_101320_2_0_3"/>
<feature type="domain" description="Transposase IS200-like" evidence="1">
    <location>
        <begin position="1"/>
        <end position="110"/>
    </location>
</feature>
<keyword evidence="3" id="KW-1185">Reference proteome</keyword>